<protein>
    <submittedName>
        <fullName evidence="2">Putative glycosyl hydrolase</fullName>
    </submittedName>
</protein>
<dbReference type="Gene3D" id="3.10.350.10">
    <property type="entry name" value="LysM domain"/>
    <property type="match status" value="3"/>
</dbReference>
<keyword evidence="3" id="KW-1185">Reference proteome</keyword>
<dbReference type="KEGG" id="hhl:Halha_1032"/>
<dbReference type="STRING" id="748449.Halha_1032"/>
<gene>
    <name evidence="2" type="ordered locus">Halha_1032</name>
</gene>
<dbReference type="PROSITE" id="PS51782">
    <property type="entry name" value="LYSM"/>
    <property type="match status" value="3"/>
</dbReference>
<dbReference type="CDD" id="cd00118">
    <property type="entry name" value="LysM"/>
    <property type="match status" value="3"/>
</dbReference>
<dbReference type="AlphaFoldDB" id="L0KA63"/>
<feature type="domain" description="LysM" evidence="1">
    <location>
        <begin position="12"/>
        <end position="56"/>
    </location>
</feature>
<feature type="domain" description="LysM" evidence="1">
    <location>
        <begin position="127"/>
        <end position="171"/>
    </location>
</feature>
<evidence type="ECO:0000259" key="1">
    <source>
        <dbReference type="PROSITE" id="PS51782"/>
    </source>
</evidence>
<dbReference type="eggNOG" id="COG1388">
    <property type="taxonomic scope" value="Bacteria"/>
</dbReference>
<dbReference type="RefSeq" id="WP_015326718.1">
    <property type="nucleotide sequence ID" value="NC_019978.1"/>
</dbReference>
<accession>L0KA63</accession>
<proteinExistence type="predicted"/>
<dbReference type="PANTHER" id="PTHR33734:SF22">
    <property type="entry name" value="MEMBRANE-BOUND LYTIC MUREIN TRANSGLYCOSYLASE D"/>
    <property type="match status" value="1"/>
</dbReference>
<dbReference type="SMART" id="SM00257">
    <property type="entry name" value="LysM"/>
    <property type="match status" value="3"/>
</dbReference>
<dbReference type="SUPFAM" id="SSF54106">
    <property type="entry name" value="LysM domain"/>
    <property type="match status" value="3"/>
</dbReference>
<keyword evidence="2" id="KW-0378">Hydrolase</keyword>
<dbReference type="InterPro" id="IPR036779">
    <property type="entry name" value="LysM_dom_sf"/>
</dbReference>
<dbReference type="Proteomes" id="UP000010880">
    <property type="component" value="Chromosome"/>
</dbReference>
<reference evidence="3" key="1">
    <citation type="submission" date="2012-02" db="EMBL/GenBank/DDBJ databases">
        <title>The complete genome of Halobacteroides halobius DSM 5150.</title>
        <authorList>
            <person name="Lucas S."/>
            <person name="Copeland A."/>
            <person name="Lapidus A."/>
            <person name="Glavina del Rio T."/>
            <person name="Dalin E."/>
            <person name="Tice H."/>
            <person name="Bruce D."/>
            <person name="Goodwin L."/>
            <person name="Pitluck S."/>
            <person name="Peters L."/>
            <person name="Mikhailova N."/>
            <person name="Gu W."/>
            <person name="Kyrpides N."/>
            <person name="Mavromatis K."/>
            <person name="Ivanova N."/>
            <person name="Brettin T."/>
            <person name="Detter J.C."/>
            <person name="Han C."/>
            <person name="Larimer F."/>
            <person name="Land M."/>
            <person name="Hauser L."/>
            <person name="Markowitz V."/>
            <person name="Cheng J.-F."/>
            <person name="Hugenholtz P."/>
            <person name="Woyke T."/>
            <person name="Wu D."/>
            <person name="Tindall B."/>
            <person name="Pomrenke H."/>
            <person name="Brambilla E."/>
            <person name="Klenk H.-P."/>
            <person name="Eisen J.A."/>
        </authorList>
    </citation>
    <scope>NUCLEOTIDE SEQUENCE [LARGE SCALE GENOMIC DNA]</scope>
    <source>
        <strain evidence="3">ATCC 35273 / DSM 5150 / MD-1</strain>
    </source>
</reference>
<dbReference type="Pfam" id="PF01476">
    <property type="entry name" value="LysM"/>
    <property type="match status" value="3"/>
</dbReference>
<evidence type="ECO:0000313" key="2">
    <source>
        <dbReference type="EMBL" id="AGB40993.1"/>
    </source>
</evidence>
<dbReference type="GO" id="GO:0016787">
    <property type="term" value="F:hydrolase activity"/>
    <property type="evidence" value="ECO:0007669"/>
    <property type="project" value="UniProtKB-KW"/>
</dbReference>
<dbReference type="OrthoDB" id="529831at2"/>
<evidence type="ECO:0000313" key="3">
    <source>
        <dbReference type="Proteomes" id="UP000010880"/>
    </source>
</evidence>
<dbReference type="InterPro" id="IPR018392">
    <property type="entry name" value="LysM"/>
</dbReference>
<dbReference type="PANTHER" id="PTHR33734">
    <property type="entry name" value="LYSM DOMAIN-CONTAINING GPI-ANCHORED PROTEIN 2"/>
    <property type="match status" value="1"/>
</dbReference>
<sequence>MVTNRDCPPNTKAYVIKAGDTLYELAQQFDTTVPAIIGANPNLDPDNLQVDQKICIPLQERYPSCPEGNYYKIKTGDTLYEIAQRYNISVADLKEANQRVDPQNLKVGEIICIPLATPPVECPEDSITYEVKRGDTFYSIAREYEITVDQLREANPNINPNALLIGQILCIPQD</sequence>
<dbReference type="HOGENOM" id="CLU_104062_0_0_9"/>
<organism evidence="2 3">
    <name type="scientific">Halobacteroides halobius (strain ATCC 35273 / DSM 5150 / MD-1)</name>
    <dbReference type="NCBI Taxonomy" id="748449"/>
    <lineage>
        <taxon>Bacteria</taxon>
        <taxon>Bacillati</taxon>
        <taxon>Bacillota</taxon>
        <taxon>Clostridia</taxon>
        <taxon>Halanaerobiales</taxon>
        <taxon>Halobacteroidaceae</taxon>
        <taxon>Halobacteroides</taxon>
    </lineage>
</organism>
<dbReference type="GO" id="GO:0008932">
    <property type="term" value="F:lytic endotransglycosylase activity"/>
    <property type="evidence" value="ECO:0007669"/>
    <property type="project" value="TreeGrafter"/>
</dbReference>
<name>L0KA63_HALHC</name>
<feature type="domain" description="LysM" evidence="1">
    <location>
        <begin position="69"/>
        <end position="113"/>
    </location>
</feature>
<dbReference type="EMBL" id="CP003359">
    <property type="protein sequence ID" value="AGB40993.1"/>
    <property type="molecule type" value="Genomic_DNA"/>
</dbReference>